<dbReference type="AlphaFoldDB" id="A0A4U1FR35"/>
<comment type="caution">
    <text evidence="2">The sequence shown here is derived from an EMBL/GenBank/DDBJ whole genome shotgun (WGS) entry which is preliminary data.</text>
</comment>
<organism evidence="2 3">
    <name type="scientific">Monodon monoceros</name>
    <name type="common">Narwhal</name>
    <name type="synonym">Ceratodon monodon</name>
    <dbReference type="NCBI Taxonomy" id="40151"/>
    <lineage>
        <taxon>Eukaryota</taxon>
        <taxon>Metazoa</taxon>
        <taxon>Chordata</taxon>
        <taxon>Craniata</taxon>
        <taxon>Vertebrata</taxon>
        <taxon>Euteleostomi</taxon>
        <taxon>Mammalia</taxon>
        <taxon>Eutheria</taxon>
        <taxon>Laurasiatheria</taxon>
        <taxon>Artiodactyla</taxon>
        <taxon>Whippomorpha</taxon>
        <taxon>Cetacea</taxon>
        <taxon>Odontoceti</taxon>
        <taxon>Monodontidae</taxon>
        <taxon>Monodon</taxon>
    </lineage>
</organism>
<accession>A0A4U1FR35</accession>
<evidence type="ECO:0000313" key="3">
    <source>
        <dbReference type="Proteomes" id="UP000308365"/>
    </source>
</evidence>
<dbReference type="InterPro" id="IPR008883">
    <property type="entry name" value="UEV_N"/>
</dbReference>
<proteinExistence type="predicted"/>
<dbReference type="CDD" id="cd11685">
    <property type="entry name" value="UEV_TSG101-like"/>
    <property type="match status" value="1"/>
</dbReference>
<reference evidence="3" key="1">
    <citation type="journal article" date="2019" name="IScience">
        <title>Narwhal Genome Reveals Long-Term Low Genetic Diversity despite Current Large Abundance Size.</title>
        <authorList>
            <person name="Westbury M.V."/>
            <person name="Petersen B."/>
            <person name="Garde E."/>
            <person name="Heide-Jorgensen M.P."/>
            <person name="Lorenzen E.D."/>
        </authorList>
    </citation>
    <scope>NUCLEOTIDE SEQUENCE [LARGE SCALE GENOMIC DNA]</scope>
</reference>
<dbReference type="Proteomes" id="UP000308365">
    <property type="component" value="Unassembled WGS sequence"/>
</dbReference>
<evidence type="ECO:0000259" key="1">
    <source>
        <dbReference type="Pfam" id="PF05743"/>
    </source>
</evidence>
<dbReference type="GO" id="GO:0015031">
    <property type="term" value="P:protein transport"/>
    <property type="evidence" value="ECO:0007669"/>
    <property type="project" value="InterPro"/>
</dbReference>
<name>A0A4U1FR35_MONMO</name>
<dbReference type="Gene3D" id="3.10.110.10">
    <property type="entry name" value="Ubiquitin Conjugating Enzyme"/>
    <property type="match status" value="1"/>
</dbReference>
<evidence type="ECO:0000313" key="2">
    <source>
        <dbReference type="EMBL" id="TKC52434.1"/>
    </source>
</evidence>
<dbReference type="EMBL" id="RWIC01000028">
    <property type="protein sequence ID" value="TKC52434.1"/>
    <property type="molecule type" value="Genomic_DNA"/>
</dbReference>
<protein>
    <recommendedName>
        <fullName evidence="1">UEV domain-containing protein</fullName>
    </recommendedName>
</protein>
<sequence length="103" mass="11559">MAAASCCSRPVFISTRHLHPFEEEWIFSATERSGASLKVVDAATLSCVLGHLEFPRIDPDPIHHSRTPVFSNLRYSVDTYVFKDSSQKNLLNFTGTIPVMYQA</sequence>
<dbReference type="InterPro" id="IPR016135">
    <property type="entry name" value="UBQ-conjugating_enzyme/RWD"/>
</dbReference>
<gene>
    <name evidence="2" type="ORF">EI555_003049</name>
</gene>
<dbReference type="Pfam" id="PF05743">
    <property type="entry name" value="UEV"/>
    <property type="match status" value="1"/>
</dbReference>
<feature type="domain" description="UEV" evidence="1">
    <location>
        <begin position="69"/>
        <end position="102"/>
    </location>
</feature>